<reference evidence="1 2" key="1">
    <citation type="journal article" date="2011" name="J. Gen. Appl. Microbiol.">
        <title>Draft genome sequencing of the enigmatic basidiomycete Mixia osmundae.</title>
        <authorList>
            <person name="Nishida H."/>
            <person name="Nagatsuka Y."/>
            <person name="Sugiyama J."/>
        </authorList>
    </citation>
    <scope>NUCLEOTIDE SEQUENCE [LARGE SCALE GENOMIC DNA]</scope>
    <source>
        <strain evidence="2">CBS 9802 / IAM 14324 / JCM 22182 / KY 12970</strain>
    </source>
</reference>
<dbReference type="OrthoDB" id="8119704at2759"/>
<comment type="caution">
    <text evidence="1">The sequence shown here is derived from an EMBL/GenBank/DDBJ whole genome shotgun (WGS) entry which is preliminary data.</text>
</comment>
<dbReference type="SUPFAM" id="SSF53474">
    <property type="entry name" value="alpha/beta-Hydrolases"/>
    <property type="match status" value="1"/>
</dbReference>
<proteinExistence type="predicted"/>
<dbReference type="InterPro" id="IPR029058">
    <property type="entry name" value="AB_hydrolase_fold"/>
</dbReference>
<keyword evidence="2" id="KW-1185">Reference proteome</keyword>
<name>G7EA17_MIXOS</name>
<evidence type="ECO:0000313" key="2">
    <source>
        <dbReference type="Proteomes" id="UP000009131"/>
    </source>
</evidence>
<dbReference type="Gene3D" id="3.40.50.1820">
    <property type="entry name" value="alpha/beta hydrolase"/>
    <property type="match status" value="1"/>
</dbReference>
<dbReference type="InParanoid" id="G7EA17"/>
<gene>
    <name evidence="1" type="primary">Mo06380</name>
    <name evidence="1" type="ORF">E5Q_06380</name>
</gene>
<dbReference type="STRING" id="764103.G7EA17"/>
<reference evidence="1 2" key="2">
    <citation type="journal article" date="2012" name="Open Biol.">
        <title>Characteristics of nucleosomes and linker DNA regions on the genome of the basidiomycete Mixia osmundae revealed by mono- and dinucleosome mapping.</title>
        <authorList>
            <person name="Nishida H."/>
            <person name="Kondo S."/>
            <person name="Matsumoto T."/>
            <person name="Suzuki Y."/>
            <person name="Yoshikawa H."/>
            <person name="Taylor T.D."/>
            <person name="Sugiyama J."/>
        </authorList>
    </citation>
    <scope>NUCLEOTIDE SEQUENCE [LARGE SCALE GENOMIC DNA]</scope>
    <source>
        <strain evidence="2">CBS 9802 / IAM 14324 / JCM 22182 / KY 12970</strain>
    </source>
</reference>
<dbReference type="EMBL" id="BABT02000221">
    <property type="protein sequence ID" value="GAA99677.1"/>
    <property type="molecule type" value="Genomic_DNA"/>
</dbReference>
<evidence type="ECO:0000313" key="1">
    <source>
        <dbReference type="EMBL" id="GAA99677.1"/>
    </source>
</evidence>
<dbReference type="Proteomes" id="UP000009131">
    <property type="component" value="Unassembled WGS sequence"/>
</dbReference>
<sequence length="839" mass="93940">MSSHRKALAGLAVLRRQSSLAICYGRSQPSRRAVVAPPRQFSLCVPQRAETSLPSARLPFAEPPSEESLTELRALQTTTCADCLQALGYARLDEPPLFRDALPTAIASHLASLATTQHDDTNWLTALLETSDLDSCSDALDPTCLARIPSVLVNVLAHKCRTTRDGDLLYDTLRNALASAAVDDDRALAWLKATVAALGRQRRDNLTFRIIAWLCQSNDARTTRLRARRSTWTALASALSSVAVVACPANAPAYSLLCATAAKSLTEDQSRLRTFSVLLYRSDLLEYEDAARLVELLDSHRLRLNMGICLAMAWAANAAPDHDGARTQHWLEEASRHHTVVKDAIWSGPRPVAGPRRGRRIRLWRWCLQDVTFASLAYRLQHMSGQDALDQYNAAREDSRAKRALSDAARPQRAQPSANFTRLSLVCVVLSRAASDPQVPVGTVLAFLSDVRDQRRLGQIRHRLVSVETAKGLQTQVLSPYVYEVLLEGFLYRNDPAQILNAWHELLLPDLTVDINSQHVRMYATALIRLGRTALALKIICYFAQSVSVTDGDGDIEFLRFIHHPRIEKAHQHSHFSSRELLKLTRELTYAQRFDEVYELWQVHAGEEGERSASSYAVLLEAARKAVLSRRLVEWQGRQPWQYAMELYWHVLVNAYPAVARQMDKYRDVSSLLRALPTLAEPEGRSISLESVSEAQADLISEEAFGELIRLYAYTESAAEIPLILAWMRQLGVKPSRPSLVIAISAFARSVRTPALISALSSWLQDWLGRAAMPTFAETEESLSMLRDGELSKYLNRKSIAVAREYFPEMQLETVTGAGHWVHSEKPSEFMQLMREFCA</sequence>
<protein>
    <recommendedName>
        <fullName evidence="3">AB hydrolase-1 domain-containing protein</fullName>
    </recommendedName>
</protein>
<accession>G7EA17</accession>
<dbReference type="HOGENOM" id="CLU_338909_0_0_1"/>
<dbReference type="AlphaFoldDB" id="G7EA17"/>
<organism evidence="1 2">
    <name type="scientific">Mixia osmundae (strain CBS 9802 / IAM 14324 / JCM 22182 / KY 12970)</name>
    <dbReference type="NCBI Taxonomy" id="764103"/>
    <lineage>
        <taxon>Eukaryota</taxon>
        <taxon>Fungi</taxon>
        <taxon>Dikarya</taxon>
        <taxon>Basidiomycota</taxon>
        <taxon>Pucciniomycotina</taxon>
        <taxon>Mixiomycetes</taxon>
        <taxon>Mixiales</taxon>
        <taxon>Mixiaceae</taxon>
        <taxon>Mixia</taxon>
    </lineage>
</organism>
<dbReference type="RefSeq" id="XP_014568402.1">
    <property type="nucleotide sequence ID" value="XM_014712916.1"/>
</dbReference>
<evidence type="ECO:0008006" key="3">
    <source>
        <dbReference type="Google" id="ProtNLM"/>
    </source>
</evidence>